<feature type="transmembrane region" description="Helical" evidence="1">
    <location>
        <begin position="179"/>
        <end position="202"/>
    </location>
</feature>
<sequence length="203" mass="22604">MSEEKESKKFTDYLAFAISALFSPYVTAAVFIIIVTYAYAQNLSQFLPWMITFLAFAVIIPGIYTLWLMETGKIADIHMSGLKERKIPFLIAGILAIIGALILIILDAAKPVIVMGVTYAINALAVALVTQVWKISVHTALFSAISTIAVIIFGPFYWWLYLILIPLSWSRIHRHRHTIAQVVAGALLAFVLTTATFFVFGYL</sequence>
<accession>A0A1F5DQ74</accession>
<evidence type="ECO:0008006" key="4">
    <source>
        <dbReference type="Google" id="ProtNLM"/>
    </source>
</evidence>
<evidence type="ECO:0000256" key="1">
    <source>
        <dbReference type="SAM" id="Phobius"/>
    </source>
</evidence>
<comment type="caution">
    <text evidence="2">The sequence shown here is derived from an EMBL/GenBank/DDBJ whole genome shotgun (WGS) entry which is preliminary data.</text>
</comment>
<proteinExistence type="predicted"/>
<feature type="transmembrane region" description="Helical" evidence="1">
    <location>
        <begin position="46"/>
        <end position="67"/>
    </location>
</feature>
<keyword evidence="1" id="KW-1133">Transmembrane helix</keyword>
<protein>
    <recommendedName>
        <fullName evidence="4">Phosphatidic acid phosphatase type 2/haloperoxidase domain-containing protein</fullName>
    </recommendedName>
</protein>
<feature type="transmembrane region" description="Helical" evidence="1">
    <location>
        <begin position="112"/>
        <end position="133"/>
    </location>
</feature>
<organism evidence="2 3">
    <name type="scientific">Candidatus Berkelbacteria bacterium RBG_13_40_8</name>
    <dbReference type="NCBI Taxonomy" id="1797467"/>
    <lineage>
        <taxon>Bacteria</taxon>
        <taxon>Candidatus Berkelbacteria</taxon>
    </lineage>
</organism>
<name>A0A1F5DQ74_9BACT</name>
<dbReference type="Proteomes" id="UP000178764">
    <property type="component" value="Unassembled WGS sequence"/>
</dbReference>
<feature type="transmembrane region" description="Helical" evidence="1">
    <location>
        <begin position="12"/>
        <end position="40"/>
    </location>
</feature>
<keyword evidence="1" id="KW-0812">Transmembrane</keyword>
<feature type="transmembrane region" description="Helical" evidence="1">
    <location>
        <begin position="87"/>
        <end position="106"/>
    </location>
</feature>
<dbReference type="AlphaFoldDB" id="A0A1F5DQ74"/>
<feature type="transmembrane region" description="Helical" evidence="1">
    <location>
        <begin position="140"/>
        <end position="159"/>
    </location>
</feature>
<gene>
    <name evidence="2" type="ORF">A2V71_01985</name>
</gene>
<evidence type="ECO:0000313" key="2">
    <source>
        <dbReference type="EMBL" id="OGD57171.1"/>
    </source>
</evidence>
<reference evidence="2 3" key="1">
    <citation type="journal article" date="2016" name="Nat. Commun.">
        <title>Thousands of microbial genomes shed light on interconnected biogeochemical processes in an aquifer system.</title>
        <authorList>
            <person name="Anantharaman K."/>
            <person name="Brown C.T."/>
            <person name="Hug L.A."/>
            <person name="Sharon I."/>
            <person name="Castelle C.J."/>
            <person name="Probst A.J."/>
            <person name="Thomas B.C."/>
            <person name="Singh A."/>
            <person name="Wilkins M.J."/>
            <person name="Karaoz U."/>
            <person name="Brodie E.L."/>
            <person name="Williams K.H."/>
            <person name="Hubbard S.S."/>
            <person name="Banfield J.F."/>
        </authorList>
    </citation>
    <scope>NUCLEOTIDE SEQUENCE [LARGE SCALE GENOMIC DNA]</scope>
</reference>
<dbReference type="EMBL" id="MEZT01000005">
    <property type="protein sequence ID" value="OGD57171.1"/>
    <property type="molecule type" value="Genomic_DNA"/>
</dbReference>
<evidence type="ECO:0000313" key="3">
    <source>
        <dbReference type="Proteomes" id="UP000178764"/>
    </source>
</evidence>
<keyword evidence="1" id="KW-0472">Membrane</keyword>